<name>A0A7X0SFW5_9CLOT</name>
<reference evidence="1 2" key="1">
    <citation type="submission" date="2020-08" db="EMBL/GenBank/DDBJ databases">
        <title>Clostridia isolated from Swiss meat.</title>
        <authorList>
            <person name="Wambui J."/>
            <person name="Stevens M.J.A."/>
            <person name="Stephan R."/>
        </authorList>
    </citation>
    <scope>NUCLEOTIDE SEQUENCE [LARGE SCALE GENOMIC DNA]</scope>
    <source>
        <strain evidence="1 2">CM001</strain>
    </source>
</reference>
<proteinExistence type="predicted"/>
<sequence length="63" mass="6884">MELNIPHMVKGLVKGGKSIIKSWSSIKNFFKKGPIIIGDFKDGASKYIDELVDGIGNVIDSSF</sequence>
<dbReference type="RefSeq" id="WP_185165799.1">
    <property type="nucleotide sequence ID" value="NZ_JACKWY010000029.1"/>
</dbReference>
<accession>A0A7X0SFW5</accession>
<dbReference type="AlphaFoldDB" id="A0A7X0SFW5"/>
<protein>
    <submittedName>
        <fullName evidence="1">Uncharacterized protein</fullName>
    </submittedName>
</protein>
<organism evidence="1 2">
    <name type="scientific">Clostridium gasigenes</name>
    <dbReference type="NCBI Taxonomy" id="94869"/>
    <lineage>
        <taxon>Bacteria</taxon>
        <taxon>Bacillati</taxon>
        <taxon>Bacillota</taxon>
        <taxon>Clostridia</taxon>
        <taxon>Eubacteriales</taxon>
        <taxon>Clostridiaceae</taxon>
        <taxon>Clostridium</taxon>
    </lineage>
</organism>
<evidence type="ECO:0000313" key="2">
    <source>
        <dbReference type="Proteomes" id="UP000585258"/>
    </source>
</evidence>
<gene>
    <name evidence="1" type="ORF">H7E68_19590</name>
</gene>
<evidence type="ECO:0000313" key="1">
    <source>
        <dbReference type="EMBL" id="MBB6716878.1"/>
    </source>
</evidence>
<dbReference type="EMBL" id="JACKWY010000029">
    <property type="protein sequence ID" value="MBB6716878.1"/>
    <property type="molecule type" value="Genomic_DNA"/>
</dbReference>
<comment type="caution">
    <text evidence="1">The sequence shown here is derived from an EMBL/GenBank/DDBJ whole genome shotgun (WGS) entry which is preliminary data.</text>
</comment>
<dbReference type="Proteomes" id="UP000585258">
    <property type="component" value="Unassembled WGS sequence"/>
</dbReference>